<protein>
    <recommendedName>
        <fullName evidence="2">Tyr recombinase domain-containing protein</fullName>
    </recommendedName>
</protein>
<accession>A0A317ZPE5</accession>
<evidence type="ECO:0000313" key="4">
    <source>
        <dbReference type="Proteomes" id="UP000247099"/>
    </source>
</evidence>
<dbReference type="GO" id="GO:0015074">
    <property type="term" value="P:DNA integration"/>
    <property type="evidence" value="ECO:0007669"/>
    <property type="project" value="InterPro"/>
</dbReference>
<keyword evidence="1" id="KW-0233">DNA recombination</keyword>
<dbReference type="GO" id="GO:0003677">
    <property type="term" value="F:DNA binding"/>
    <property type="evidence" value="ECO:0007669"/>
    <property type="project" value="InterPro"/>
</dbReference>
<sequence>MHPLEKSCPRESDPEILKDRIRAIVDSADPAMAAALLMSPVFAESPLMPIAAIRGICSGSTFVERLLPYVPVTEVGDTFHINFKQFRAVNASIQLGANHKELLRVSQKYAPQIKSDVRYTKDKVTIQKIQSKGRYGKKWYLRIQTKTLGRPWIDLDYSRSKAHAKAVKIKKKVAAGFPLENVLKEVAPDSSFLHRLEMEFERKDATRRQNACAPKTGKSHSEVTIMDLILAYQEGAKNRTNGLNEKNARRCVNQLRKVITLGLNLKPPKDKTKKEVEAAEKRAFERPVSDLSPGIVDVFMDTMLGVGDDFDDIDEVEILERSESANSTFRQAKSIFSEKGRRIFRRAGLAFDLPAGFLSVGFLPVTHGIYTLPELDRIEGIFEELRVLLKTDPSHYLARLIALYVNLRPKEIIHLRKDQIKYSGYWRVEIRVRGDFKPKHYHERSIKISAGLAEHILDICRDNGSDYVISGDNRLELFRPFNSHLREKFLPEQRRPSYELRKFYASSSKLAVGLAITHQRMGHNNPSTTEKHYIDKDAPQELVDIYEKYAQELFGGAAFLK</sequence>
<dbReference type="InterPro" id="IPR013762">
    <property type="entry name" value="Integrase-like_cat_sf"/>
</dbReference>
<evidence type="ECO:0000313" key="3">
    <source>
        <dbReference type="EMBL" id="PXA05738.1"/>
    </source>
</evidence>
<comment type="caution">
    <text evidence="3">The sequence shown here is derived from an EMBL/GenBank/DDBJ whole genome shotgun (WGS) entry which is preliminary data.</text>
</comment>
<proteinExistence type="predicted"/>
<evidence type="ECO:0000256" key="1">
    <source>
        <dbReference type="ARBA" id="ARBA00023172"/>
    </source>
</evidence>
<gene>
    <name evidence="3" type="ORF">DDZ13_02385</name>
</gene>
<dbReference type="Gene3D" id="1.10.443.10">
    <property type="entry name" value="Intergrase catalytic core"/>
    <property type="match status" value="1"/>
</dbReference>
<dbReference type="Proteomes" id="UP000247099">
    <property type="component" value="Unassembled WGS sequence"/>
</dbReference>
<dbReference type="GO" id="GO:0006310">
    <property type="term" value="P:DNA recombination"/>
    <property type="evidence" value="ECO:0007669"/>
    <property type="project" value="UniProtKB-KW"/>
</dbReference>
<dbReference type="AlphaFoldDB" id="A0A317ZPE5"/>
<dbReference type="SUPFAM" id="SSF56349">
    <property type="entry name" value="DNA breaking-rejoining enzymes"/>
    <property type="match status" value="1"/>
</dbReference>
<dbReference type="PROSITE" id="PS51898">
    <property type="entry name" value="TYR_RECOMBINASE"/>
    <property type="match status" value="1"/>
</dbReference>
<dbReference type="InParanoid" id="A0A317ZPE5"/>
<evidence type="ECO:0000259" key="2">
    <source>
        <dbReference type="PROSITE" id="PS51898"/>
    </source>
</evidence>
<feature type="domain" description="Tyr recombinase" evidence="2">
    <location>
        <begin position="373"/>
        <end position="547"/>
    </location>
</feature>
<name>A0A317ZPE5_9BACT</name>
<dbReference type="EMBL" id="QHJQ01000001">
    <property type="protein sequence ID" value="PXA05738.1"/>
    <property type="molecule type" value="Genomic_DNA"/>
</dbReference>
<keyword evidence="4" id="KW-1185">Reference proteome</keyword>
<dbReference type="InterPro" id="IPR011010">
    <property type="entry name" value="DNA_brk_join_enz"/>
</dbReference>
<organism evidence="3 4">
    <name type="scientific">Coraliomargarita sinensis</name>
    <dbReference type="NCBI Taxonomy" id="2174842"/>
    <lineage>
        <taxon>Bacteria</taxon>
        <taxon>Pseudomonadati</taxon>
        <taxon>Verrucomicrobiota</taxon>
        <taxon>Opitutia</taxon>
        <taxon>Puniceicoccales</taxon>
        <taxon>Coraliomargaritaceae</taxon>
        <taxon>Coraliomargarita</taxon>
    </lineage>
</organism>
<dbReference type="RefSeq" id="WP_110129815.1">
    <property type="nucleotide sequence ID" value="NZ_QHJQ01000001.1"/>
</dbReference>
<reference evidence="3 4" key="1">
    <citation type="submission" date="2018-05" db="EMBL/GenBank/DDBJ databases">
        <title>Coraliomargarita sinensis sp. nov., isolated from a marine solar saltern.</title>
        <authorList>
            <person name="Zhou L.Y."/>
        </authorList>
    </citation>
    <scope>NUCLEOTIDE SEQUENCE [LARGE SCALE GENOMIC DNA]</scope>
    <source>
        <strain evidence="3 4">WN38</strain>
    </source>
</reference>
<dbReference type="InterPro" id="IPR002104">
    <property type="entry name" value="Integrase_catalytic"/>
</dbReference>